<organism evidence="1 2">
    <name type="scientific">Phytophthora megakarya</name>
    <dbReference type="NCBI Taxonomy" id="4795"/>
    <lineage>
        <taxon>Eukaryota</taxon>
        <taxon>Sar</taxon>
        <taxon>Stramenopiles</taxon>
        <taxon>Oomycota</taxon>
        <taxon>Peronosporomycetes</taxon>
        <taxon>Peronosporales</taxon>
        <taxon>Peronosporaceae</taxon>
        <taxon>Phytophthora</taxon>
    </lineage>
</organism>
<proteinExistence type="predicted"/>
<gene>
    <name evidence="1" type="ORF">PHMEG_00014998</name>
</gene>
<reference evidence="2" key="1">
    <citation type="submission" date="2017-03" db="EMBL/GenBank/DDBJ databases">
        <title>Phytopthora megakarya and P. palmivora, two closely related causual agents of cacao black pod achieved similar genome size and gene model numbers by different mechanisms.</title>
        <authorList>
            <person name="Ali S."/>
            <person name="Shao J."/>
            <person name="Larry D.J."/>
            <person name="Kronmiller B."/>
            <person name="Shen D."/>
            <person name="Strem M.D."/>
            <person name="Melnick R.L."/>
            <person name="Guiltinan M.J."/>
            <person name="Tyler B.M."/>
            <person name="Meinhardt L.W."/>
            <person name="Bailey B.A."/>
        </authorList>
    </citation>
    <scope>NUCLEOTIDE SEQUENCE [LARGE SCALE GENOMIC DNA]</scope>
    <source>
        <strain evidence="2">zdho120</strain>
    </source>
</reference>
<dbReference type="GO" id="GO:0003964">
    <property type="term" value="F:RNA-directed DNA polymerase activity"/>
    <property type="evidence" value="ECO:0007669"/>
    <property type="project" value="UniProtKB-KW"/>
</dbReference>
<comment type="caution">
    <text evidence="1">The sequence shown here is derived from an EMBL/GenBank/DDBJ whole genome shotgun (WGS) entry which is preliminary data.</text>
</comment>
<dbReference type="EMBL" id="NBNE01001995">
    <property type="protein sequence ID" value="OWZ11910.1"/>
    <property type="molecule type" value="Genomic_DNA"/>
</dbReference>
<keyword evidence="2" id="KW-1185">Reference proteome</keyword>
<keyword evidence="1" id="KW-0695">RNA-directed DNA polymerase</keyword>
<sequence length="225" mass="25306">MANVYIATKEVMSNAPPRLSPDVVCDIDVGGARPITRKCRKLRIQFGKKLADLIKGLLSAKMIPMGFPTVVIIKKNGVDIRLSGVDTFVLLFRYGERILSGKNDGSRSIDLGFYYSLWNTSQIYQRMLDNVLYGFNWIPKTEDHGSTQDVFEDGEPVDPGNHRCPGVDHTSAISGSQSITRINYVVELRDYLKHRFWGIPKAEYLDRKVPHLGLETKSKESVGDD</sequence>
<keyword evidence="1" id="KW-0808">Transferase</keyword>
<evidence type="ECO:0000313" key="2">
    <source>
        <dbReference type="Proteomes" id="UP000198211"/>
    </source>
</evidence>
<accession>A0A225W4X6</accession>
<dbReference type="AlphaFoldDB" id="A0A225W4X6"/>
<dbReference type="Proteomes" id="UP000198211">
    <property type="component" value="Unassembled WGS sequence"/>
</dbReference>
<name>A0A225W4X6_9STRA</name>
<evidence type="ECO:0000313" key="1">
    <source>
        <dbReference type="EMBL" id="OWZ11910.1"/>
    </source>
</evidence>
<protein>
    <submittedName>
        <fullName evidence="1">Reverse transcriptase</fullName>
    </submittedName>
</protein>
<keyword evidence="1" id="KW-0548">Nucleotidyltransferase</keyword>